<sequence length="132" mass="14347">MYPCIAVEHSYNCMVLLCSLFFWPSGHYTKIACVELDLSAYGITSGQAVRINNVVIITFWHNTAVPTGKAMNAVALPDDFKPTTNKVGTAVYMDSSSAVALGTSIVKPDGYIYLDSAITRVRVEATIAYTVK</sequence>
<dbReference type="AlphaFoldDB" id="R0AFG8"/>
<dbReference type="PATRIC" id="fig|997897.5.peg.5860"/>
<evidence type="ECO:0000313" key="1">
    <source>
        <dbReference type="EMBL" id="ENZ31529.1"/>
    </source>
</evidence>
<reference evidence="1 2" key="1">
    <citation type="submission" date="2013-01" db="EMBL/GenBank/DDBJ databases">
        <title>The Genome Sequence of Clostridium bolteae 90B8.</title>
        <authorList>
            <consortium name="The Broad Institute Genome Sequencing Platform"/>
            <person name="Earl A."/>
            <person name="Ward D."/>
            <person name="Feldgarden M."/>
            <person name="Gevers D."/>
            <person name="Courvalin P."/>
            <person name="Lambert T."/>
            <person name="Walker B."/>
            <person name="Young S.K."/>
            <person name="Zeng Q."/>
            <person name="Gargeya S."/>
            <person name="Fitzgerald M."/>
            <person name="Haas B."/>
            <person name="Abouelleil A."/>
            <person name="Alvarado L."/>
            <person name="Arachchi H.M."/>
            <person name="Berlin A.M."/>
            <person name="Chapman S.B."/>
            <person name="Dewar J."/>
            <person name="Goldberg J."/>
            <person name="Griggs A."/>
            <person name="Gujja S."/>
            <person name="Hansen M."/>
            <person name="Howarth C."/>
            <person name="Imamovic A."/>
            <person name="Larimer J."/>
            <person name="McCowan C."/>
            <person name="Murphy C."/>
            <person name="Neiman D."/>
            <person name="Pearson M."/>
            <person name="Priest M."/>
            <person name="Roberts A."/>
            <person name="Saif S."/>
            <person name="Shea T."/>
            <person name="Sisk P."/>
            <person name="Sykes S."/>
            <person name="Wortman J."/>
            <person name="Nusbaum C."/>
            <person name="Birren B."/>
        </authorList>
    </citation>
    <scope>NUCLEOTIDE SEQUENCE [LARGE SCALE GENOMIC DNA]</scope>
    <source>
        <strain evidence="1 2">90B8</strain>
    </source>
</reference>
<dbReference type="HOGENOM" id="CLU_2057289_0_0_9"/>
<comment type="caution">
    <text evidence="1">The sequence shown here is derived from an EMBL/GenBank/DDBJ whole genome shotgun (WGS) entry which is preliminary data.</text>
</comment>
<dbReference type="EMBL" id="AGYG01000036">
    <property type="protein sequence ID" value="ENZ31529.1"/>
    <property type="molecule type" value="Genomic_DNA"/>
</dbReference>
<proteinExistence type="predicted"/>
<organism evidence="1 2">
    <name type="scientific">Enterocloster bolteae 90B8</name>
    <dbReference type="NCBI Taxonomy" id="997897"/>
    <lineage>
        <taxon>Bacteria</taxon>
        <taxon>Bacillati</taxon>
        <taxon>Bacillota</taxon>
        <taxon>Clostridia</taxon>
        <taxon>Lachnospirales</taxon>
        <taxon>Lachnospiraceae</taxon>
        <taxon>Enterocloster</taxon>
    </lineage>
</organism>
<evidence type="ECO:0000313" key="2">
    <source>
        <dbReference type="Proteomes" id="UP000013041"/>
    </source>
</evidence>
<accession>R0AFG8</accession>
<protein>
    <submittedName>
        <fullName evidence="1">Uncharacterized protein</fullName>
    </submittedName>
</protein>
<name>R0AFG8_9FIRM</name>
<dbReference type="Proteomes" id="UP000013041">
    <property type="component" value="Unassembled WGS sequence"/>
</dbReference>
<gene>
    <name evidence="1" type="ORF">HMPREF1097_05589</name>
</gene>